<gene>
    <name evidence="2" type="ORF">SAMN05444420_101421</name>
</gene>
<proteinExistence type="predicted"/>
<evidence type="ECO:0000256" key="1">
    <source>
        <dbReference type="SAM" id="Phobius"/>
    </source>
</evidence>
<keyword evidence="1" id="KW-0812">Transmembrane</keyword>
<feature type="transmembrane region" description="Helical" evidence="1">
    <location>
        <begin position="12"/>
        <end position="29"/>
    </location>
</feature>
<protein>
    <recommendedName>
        <fullName evidence="4">YbbR-like protein</fullName>
    </recommendedName>
</protein>
<dbReference type="EMBL" id="FNND01000001">
    <property type="protein sequence ID" value="SDW17171.1"/>
    <property type="molecule type" value="Genomic_DNA"/>
</dbReference>
<dbReference type="Gene3D" id="2.170.120.30">
    <property type="match status" value="2"/>
</dbReference>
<dbReference type="RefSeq" id="WP_016419698.1">
    <property type="nucleotide sequence ID" value="NZ_FNND01000001.1"/>
</dbReference>
<reference evidence="2 3" key="1">
    <citation type="submission" date="2016-10" db="EMBL/GenBank/DDBJ databases">
        <authorList>
            <person name="Varghese N."/>
            <person name="Submissions S."/>
        </authorList>
    </citation>
    <scope>NUCLEOTIDE SEQUENCE [LARGE SCALE GENOMIC DNA]</scope>
    <source>
        <strain evidence="2 3">DSM 11449</strain>
    </source>
</reference>
<dbReference type="AlphaFoldDB" id="A0A1H2RCT6"/>
<dbReference type="GeneID" id="85017715"/>
<keyword evidence="3" id="KW-1185">Reference proteome</keyword>
<name>A0A1H2RCT6_9FLAO</name>
<evidence type="ECO:0008006" key="4">
    <source>
        <dbReference type="Google" id="ProtNLM"/>
    </source>
</evidence>
<keyword evidence="1" id="KW-1133">Transmembrane helix</keyword>
<dbReference type="PANTHER" id="PTHR37804:SF1">
    <property type="entry name" value="CDAA REGULATORY PROTEIN CDAR"/>
    <property type="match status" value="1"/>
</dbReference>
<keyword evidence="1" id="KW-0472">Membrane</keyword>
<organism evidence="2 3">
    <name type="scientific">Capnocytophaga granulosa</name>
    <dbReference type="NCBI Taxonomy" id="45242"/>
    <lineage>
        <taxon>Bacteria</taxon>
        <taxon>Pseudomonadati</taxon>
        <taxon>Bacteroidota</taxon>
        <taxon>Flavobacteriia</taxon>
        <taxon>Flavobacteriales</taxon>
        <taxon>Flavobacteriaceae</taxon>
        <taxon>Capnocytophaga</taxon>
    </lineage>
</organism>
<dbReference type="OrthoDB" id="1150187at2"/>
<comment type="caution">
    <text evidence="2">The sequence shown here is derived from an EMBL/GenBank/DDBJ whole genome shotgun (WGS) entry which is preliminary data.</text>
</comment>
<evidence type="ECO:0000313" key="2">
    <source>
        <dbReference type="EMBL" id="SDW17171.1"/>
    </source>
</evidence>
<evidence type="ECO:0000313" key="3">
    <source>
        <dbReference type="Proteomes" id="UP000182771"/>
    </source>
</evidence>
<dbReference type="Proteomes" id="UP000182771">
    <property type="component" value="Unassembled WGS sequence"/>
</dbReference>
<sequence length="309" mass="35338">MKANGHFFSKHTIGMLFCIGLAALTWLVGNLSKQATQLYTVKLSYKEIPSHEFIDPQTPFSVKVELEGEGFALLKYAFSMPTLSVNISELRKAGKDKYVFTPSMLSQINKKYFPEVKLLSIQPDTLSIHYQKMKQKKVPVKLQFLFPLQEDHRIDTYQVFPDSVQVSGLEQDLDTLTGLYLKLRRKKNVTNSFSGEIPLKSTSKIHYDTDKMSYSLQIIRVTEQSMEVPIQLLHQPLTAQVELLPEKTTVLLSGNMETIRNLKPSDIVVVADYNKRKEQTIPLEVYKKPLSVSVTLKQETQVEYLIIHP</sequence>
<dbReference type="Gene3D" id="2.170.120.40">
    <property type="entry name" value="YbbR-like domain"/>
    <property type="match status" value="1"/>
</dbReference>
<dbReference type="InterPro" id="IPR053154">
    <property type="entry name" value="c-di-AMP_regulator"/>
</dbReference>
<dbReference type="PANTHER" id="PTHR37804">
    <property type="entry name" value="CDAA REGULATORY PROTEIN CDAR"/>
    <property type="match status" value="1"/>
</dbReference>
<accession>A0A1H2RCT6</accession>